<dbReference type="InterPro" id="IPR003594">
    <property type="entry name" value="HATPase_dom"/>
</dbReference>
<dbReference type="InterPro" id="IPR036890">
    <property type="entry name" value="HATPase_C_sf"/>
</dbReference>
<keyword evidence="1" id="KW-0723">Serine/threonine-protein kinase</keyword>
<keyword evidence="3" id="KW-0808">Transferase</keyword>
<keyword evidence="3" id="KW-0418">Kinase</keyword>
<protein>
    <submittedName>
        <fullName evidence="3">Histidine kinase-like ATPase domain-containing protein</fullName>
    </submittedName>
</protein>
<dbReference type="GO" id="GO:0004674">
    <property type="term" value="F:protein serine/threonine kinase activity"/>
    <property type="evidence" value="ECO:0007669"/>
    <property type="project" value="UniProtKB-KW"/>
</dbReference>
<dbReference type="PANTHER" id="PTHR35526:SF3">
    <property type="entry name" value="ANTI-SIGMA-F FACTOR RSBW"/>
    <property type="match status" value="1"/>
</dbReference>
<dbReference type="STRING" id="1052260.SAMN05660199_02998"/>
<evidence type="ECO:0000256" key="1">
    <source>
        <dbReference type="ARBA" id="ARBA00022527"/>
    </source>
</evidence>
<dbReference type="InterPro" id="IPR050267">
    <property type="entry name" value="Anti-sigma-factor_SerPK"/>
</dbReference>
<reference evidence="4" key="1">
    <citation type="submission" date="2016-10" db="EMBL/GenBank/DDBJ databases">
        <authorList>
            <person name="Varghese N."/>
            <person name="Submissions S."/>
        </authorList>
    </citation>
    <scope>NUCLEOTIDE SEQUENCE [LARGE SCALE GENOMIC DNA]</scope>
    <source>
        <strain evidence="4">DSM 45843</strain>
    </source>
</reference>
<proteinExistence type="predicted"/>
<organism evidence="3 4">
    <name type="scientific">Klenkia soli</name>
    <dbReference type="NCBI Taxonomy" id="1052260"/>
    <lineage>
        <taxon>Bacteria</taxon>
        <taxon>Bacillati</taxon>
        <taxon>Actinomycetota</taxon>
        <taxon>Actinomycetes</taxon>
        <taxon>Geodermatophilales</taxon>
        <taxon>Geodermatophilaceae</taxon>
        <taxon>Klenkia</taxon>
    </lineage>
</organism>
<dbReference type="Gene3D" id="3.30.565.10">
    <property type="entry name" value="Histidine kinase-like ATPase, C-terminal domain"/>
    <property type="match status" value="1"/>
</dbReference>
<sequence length="142" mass="15634">MAESSPVWQERRPPAAQQLWHWVPADLTDLPRIRRELRGKLAEQGTEQAPAVADPDMFVLAVDELMSNALRHGRTPVVVDIGRTDDAWLLTVCDQAVDAPPRPAFDRDPAQGGMGLGLVAHDALQEGWYASDAGKHVWVVLP</sequence>
<accession>A0A1H0P800</accession>
<gene>
    <name evidence="3" type="ORF">SAMN05660199_02998</name>
</gene>
<evidence type="ECO:0000259" key="2">
    <source>
        <dbReference type="Pfam" id="PF13581"/>
    </source>
</evidence>
<dbReference type="Pfam" id="PF13581">
    <property type="entry name" value="HATPase_c_2"/>
    <property type="match status" value="1"/>
</dbReference>
<dbReference type="SUPFAM" id="SSF55874">
    <property type="entry name" value="ATPase domain of HSP90 chaperone/DNA topoisomerase II/histidine kinase"/>
    <property type="match status" value="1"/>
</dbReference>
<dbReference type="Proteomes" id="UP000199088">
    <property type="component" value="Unassembled WGS sequence"/>
</dbReference>
<dbReference type="AlphaFoldDB" id="A0A1H0P800"/>
<feature type="domain" description="Histidine kinase/HSP90-like ATPase" evidence="2">
    <location>
        <begin position="23"/>
        <end position="121"/>
    </location>
</feature>
<dbReference type="PANTHER" id="PTHR35526">
    <property type="entry name" value="ANTI-SIGMA-F FACTOR RSBW-RELATED"/>
    <property type="match status" value="1"/>
</dbReference>
<evidence type="ECO:0000313" key="3">
    <source>
        <dbReference type="EMBL" id="SDP01081.1"/>
    </source>
</evidence>
<keyword evidence="4" id="KW-1185">Reference proteome</keyword>
<dbReference type="CDD" id="cd16936">
    <property type="entry name" value="HATPase_RsbW-like"/>
    <property type="match status" value="1"/>
</dbReference>
<evidence type="ECO:0000313" key="4">
    <source>
        <dbReference type="Proteomes" id="UP000199088"/>
    </source>
</evidence>
<dbReference type="EMBL" id="FNIR01000009">
    <property type="protein sequence ID" value="SDP01081.1"/>
    <property type="molecule type" value="Genomic_DNA"/>
</dbReference>
<name>A0A1H0P800_9ACTN</name>
<dbReference type="RefSeq" id="WP_091246631.1">
    <property type="nucleotide sequence ID" value="NZ_FNIR01000009.1"/>
</dbReference>